<evidence type="ECO:0000256" key="9">
    <source>
        <dbReference type="RuleBase" id="RU000688"/>
    </source>
</evidence>
<gene>
    <name evidence="13" type="ORF">C0Q70_18870</name>
</gene>
<accession>A0A2T7NHQ9</accession>
<dbReference type="PROSITE" id="PS00237">
    <property type="entry name" value="G_PROTEIN_RECEP_F1_1"/>
    <property type="match status" value="1"/>
</dbReference>
<keyword evidence="4 11" id="KW-1133">Transmembrane helix</keyword>
<dbReference type="CDD" id="cd00637">
    <property type="entry name" value="7tm_classA_rhodopsin-like"/>
    <property type="match status" value="1"/>
</dbReference>
<feature type="transmembrane region" description="Helical" evidence="11">
    <location>
        <begin position="427"/>
        <end position="446"/>
    </location>
</feature>
<feature type="transmembrane region" description="Helical" evidence="11">
    <location>
        <begin position="133"/>
        <end position="154"/>
    </location>
</feature>
<dbReference type="InterPro" id="IPR017452">
    <property type="entry name" value="GPCR_Rhodpsn_7TM"/>
</dbReference>
<evidence type="ECO:0000256" key="7">
    <source>
        <dbReference type="ARBA" id="ARBA00023170"/>
    </source>
</evidence>
<evidence type="ECO:0000256" key="5">
    <source>
        <dbReference type="ARBA" id="ARBA00023040"/>
    </source>
</evidence>
<dbReference type="Gene3D" id="1.20.1070.10">
    <property type="entry name" value="Rhodopsin 7-helix transmembrane proteins"/>
    <property type="match status" value="1"/>
</dbReference>
<dbReference type="EMBL" id="PZQS01000012">
    <property type="protein sequence ID" value="PVD20711.1"/>
    <property type="molecule type" value="Genomic_DNA"/>
</dbReference>
<feature type="region of interest" description="Disordered" evidence="10">
    <location>
        <begin position="345"/>
        <end position="386"/>
    </location>
</feature>
<keyword evidence="14" id="KW-1185">Reference proteome</keyword>
<dbReference type="PROSITE" id="PS50262">
    <property type="entry name" value="G_PROTEIN_RECEP_F1_2"/>
    <property type="match status" value="1"/>
</dbReference>
<keyword evidence="2" id="KW-1003">Cell membrane</keyword>
<evidence type="ECO:0000313" key="13">
    <source>
        <dbReference type="EMBL" id="PVD20711.1"/>
    </source>
</evidence>
<feature type="transmembrane region" description="Helical" evidence="11">
    <location>
        <begin position="229"/>
        <end position="251"/>
    </location>
</feature>
<feature type="region of interest" description="Disordered" evidence="10">
    <location>
        <begin position="303"/>
        <end position="331"/>
    </location>
</feature>
<dbReference type="AlphaFoldDB" id="A0A2T7NHQ9"/>
<comment type="caution">
    <text evidence="13">The sequence shown here is derived from an EMBL/GenBank/DDBJ whole genome shotgun (WGS) entry which is preliminary data.</text>
</comment>
<feature type="transmembrane region" description="Helical" evidence="11">
    <location>
        <begin position="175"/>
        <end position="196"/>
    </location>
</feature>
<keyword evidence="8 9" id="KW-0807">Transducer</keyword>
<evidence type="ECO:0000256" key="11">
    <source>
        <dbReference type="SAM" id="Phobius"/>
    </source>
</evidence>
<feature type="transmembrane region" description="Helical" evidence="11">
    <location>
        <begin position="97"/>
        <end position="121"/>
    </location>
</feature>
<feature type="transmembrane region" description="Helical" evidence="11">
    <location>
        <begin position="59"/>
        <end position="85"/>
    </location>
</feature>
<proteinExistence type="inferred from homology"/>
<sequence>MLSPSPLQPVYWTTLTKHDAQVILTTAWTTGSWSDNHTRESQNAQDHLRKLSDAVAFDLLPTFVFIAFLVLLGIPGNLVVFLVYLKRFKPSSTRVYVLVMCGADLVINALGLPTCVLFLRHLYDFPNPELCRLIFVCARFPGSVSAWLLSFVAVDRHQRICSPFRKPQSEATARHLALLSIFLGSALTFPFVSLYGTTSVSVEGLSIPGSRCGIQDLYLKSTYRTLESIVFAICAVISLGIIVAAYVLIGCKLYGHAHQRKFSDAHEKRKKGGTPRHETDCQASVELEADNAIDVQTPDSLNYSSDACESDTESESGPHVGASRGSKRNGHVTLDAMQRSIVLKSVKSEGNGLSRTRMAASPLNARRAIPDDTRGSKGQHGTLSQPGKLTNAHVSFSLKTRLFQTDSSSSRLTFSSTTSWRCSRTTLMLFVVTVVYLFSVLPYTVLS</sequence>
<keyword evidence="5 9" id="KW-0297">G-protein coupled receptor</keyword>
<comment type="subcellular location">
    <subcellularLocation>
        <location evidence="1">Cell membrane</location>
        <topology evidence="1">Multi-pass membrane protein</topology>
    </subcellularLocation>
</comment>
<evidence type="ECO:0000256" key="6">
    <source>
        <dbReference type="ARBA" id="ARBA00023136"/>
    </source>
</evidence>
<dbReference type="PRINTS" id="PR00237">
    <property type="entry name" value="GPCRRHODOPSN"/>
</dbReference>
<dbReference type="Proteomes" id="UP000245119">
    <property type="component" value="Linkage Group LG12"/>
</dbReference>
<organism evidence="13 14">
    <name type="scientific">Pomacea canaliculata</name>
    <name type="common">Golden apple snail</name>
    <dbReference type="NCBI Taxonomy" id="400727"/>
    <lineage>
        <taxon>Eukaryota</taxon>
        <taxon>Metazoa</taxon>
        <taxon>Spiralia</taxon>
        <taxon>Lophotrochozoa</taxon>
        <taxon>Mollusca</taxon>
        <taxon>Gastropoda</taxon>
        <taxon>Caenogastropoda</taxon>
        <taxon>Architaenioglossa</taxon>
        <taxon>Ampullarioidea</taxon>
        <taxon>Ampullariidae</taxon>
        <taxon>Pomacea</taxon>
    </lineage>
</organism>
<dbReference type="Pfam" id="PF00001">
    <property type="entry name" value="7tm_1"/>
    <property type="match status" value="1"/>
</dbReference>
<dbReference type="InterPro" id="IPR000276">
    <property type="entry name" value="GPCR_Rhodpsn"/>
</dbReference>
<name>A0A2T7NHQ9_POMCA</name>
<feature type="domain" description="G-protein coupled receptors family 1 profile" evidence="12">
    <location>
        <begin position="76"/>
        <end position="447"/>
    </location>
</feature>
<reference evidence="13 14" key="1">
    <citation type="submission" date="2018-04" db="EMBL/GenBank/DDBJ databases">
        <title>The genome of golden apple snail Pomacea canaliculata provides insight into stress tolerance and invasive adaptation.</title>
        <authorList>
            <person name="Liu C."/>
            <person name="Liu B."/>
            <person name="Ren Y."/>
            <person name="Zhang Y."/>
            <person name="Wang H."/>
            <person name="Li S."/>
            <person name="Jiang F."/>
            <person name="Yin L."/>
            <person name="Zhang G."/>
            <person name="Qian W."/>
            <person name="Fan W."/>
        </authorList>
    </citation>
    <scope>NUCLEOTIDE SEQUENCE [LARGE SCALE GENOMIC DNA]</scope>
    <source>
        <strain evidence="13">SZHN2017</strain>
        <tissue evidence="13">Muscle</tissue>
    </source>
</reference>
<evidence type="ECO:0000256" key="1">
    <source>
        <dbReference type="ARBA" id="ARBA00004651"/>
    </source>
</evidence>
<evidence type="ECO:0000256" key="3">
    <source>
        <dbReference type="ARBA" id="ARBA00022692"/>
    </source>
</evidence>
<evidence type="ECO:0000256" key="4">
    <source>
        <dbReference type="ARBA" id="ARBA00022989"/>
    </source>
</evidence>
<dbReference type="GO" id="GO:0007218">
    <property type="term" value="P:neuropeptide signaling pathway"/>
    <property type="evidence" value="ECO:0007669"/>
    <property type="project" value="TreeGrafter"/>
</dbReference>
<dbReference type="GO" id="GO:0008528">
    <property type="term" value="F:G protein-coupled peptide receptor activity"/>
    <property type="evidence" value="ECO:0007669"/>
    <property type="project" value="TreeGrafter"/>
</dbReference>
<keyword evidence="7 9" id="KW-0675">Receptor</keyword>
<protein>
    <recommendedName>
        <fullName evidence="12">G-protein coupled receptors family 1 profile domain-containing protein</fullName>
    </recommendedName>
</protein>
<evidence type="ECO:0000256" key="2">
    <source>
        <dbReference type="ARBA" id="ARBA00022475"/>
    </source>
</evidence>
<keyword evidence="3 9" id="KW-0812">Transmembrane</keyword>
<keyword evidence="6 11" id="KW-0472">Membrane</keyword>
<dbReference type="SUPFAM" id="SSF81321">
    <property type="entry name" value="Family A G protein-coupled receptor-like"/>
    <property type="match status" value="1"/>
</dbReference>
<evidence type="ECO:0000259" key="12">
    <source>
        <dbReference type="PROSITE" id="PS50262"/>
    </source>
</evidence>
<dbReference type="PANTHER" id="PTHR24230:SF75">
    <property type="entry name" value="RELAXIN FAMILY PEPTIDE RECEPTOR 3"/>
    <property type="match status" value="1"/>
</dbReference>
<dbReference type="GO" id="GO:0005886">
    <property type="term" value="C:plasma membrane"/>
    <property type="evidence" value="ECO:0007669"/>
    <property type="project" value="UniProtKB-SubCell"/>
</dbReference>
<evidence type="ECO:0000256" key="8">
    <source>
        <dbReference type="ARBA" id="ARBA00023224"/>
    </source>
</evidence>
<comment type="similarity">
    <text evidence="9">Belongs to the G-protein coupled receptor 1 family.</text>
</comment>
<evidence type="ECO:0000313" key="14">
    <source>
        <dbReference type="Proteomes" id="UP000245119"/>
    </source>
</evidence>
<evidence type="ECO:0000256" key="10">
    <source>
        <dbReference type="SAM" id="MobiDB-lite"/>
    </source>
</evidence>
<dbReference type="OrthoDB" id="10053542at2759"/>
<dbReference type="PANTHER" id="PTHR24230">
    <property type="entry name" value="G-PROTEIN COUPLED RECEPTOR"/>
    <property type="match status" value="1"/>
</dbReference>